<dbReference type="Proteomes" id="UP000243127">
    <property type="component" value="Nucleomorph 3"/>
</dbReference>
<proteinExistence type="predicted"/>
<evidence type="ECO:0000313" key="2">
    <source>
        <dbReference type="Proteomes" id="UP000243127"/>
    </source>
</evidence>
<sequence>MSFCEIIPRRNSSQISGMLKNKIKSCLHLIKKESNLNLKFFFKFYVPENRSNWKKITFPYGHRIKSKKIFFITKKKLRKKEFNFGKTIDQFNFEKKLRNSFFENSNFRKSFLIFQNKLKTKNKKLLDYFFLKNQSFLTYCNFSKDLHYSLFKSLSFFWKKTPKDFLYNCKLPGRNCIGKLINNITQIFGNIIDFLPKGISSIRKISITSEKMPNFQISFFD</sequence>
<accession>A9BLB9</accession>
<dbReference type="RefSeq" id="XP_001712627.1">
    <property type="nucleotide sequence ID" value="XM_001712575.1"/>
</dbReference>
<reference evidence="1 2" key="1">
    <citation type="journal article" date="2007" name="Proc. Natl. Acad. Sci. U.S.A.">
        <title>Nucleomorph genome of Hemiselmis andersenii reveals complete intron loss and compaction as a driver of protein structure and function.</title>
        <authorList>
            <person name="Lane C.E."/>
            <person name="van den Heuvel K."/>
            <person name="Kozera C."/>
            <person name="Curtis B.A."/>
            <person name="Parsons B.J."/>
            <person name="Bowman S."/>
            <person name="Archibald J.M."/>
        </authorList>
    </citation>
    <scope>NUCLEOTIDE SEQUENCE [LARGE SCALE GENOMIC DNA]</scope>
    <source>
        <strain evidence="1 2">CCMP644</strain>
    </source>
</reference>
<protein>
    <submittedName>
        <fullName evidence="1">Uncharacterized protein</fullName>
    </submittedName>
</protein>
<name>A9BLB9_HEMAN</name>
<dbReference type="GeneID" id="5739466"/>
<gene>
    <name evidence="1" type="ORF">HAN_3g501</name>
</gene>
<geneLocation type="nucleomorph" evidence="1"/>
<organism evidence="1 2">
    <name type="scientific">Hemiselmis andersenii</name>
    <name type="common">Cryptophyte alga</name>
    <dbReference type="NCBI Taxonomy" id="464988"/>
    <lineage>
        <taxon>Eukaryota</taxon>
        <taxon>Cryptophyceae</taxon>
        <taxon>Cryptomonadales</taxon>
        <taxon>Hemiselmidaceae</taxon>
        <taxon>Hemiselmis</taxon>
    </lineage>
</organism>
<keyword evidence="1" id="KW-0542">Nucleomorph</keyword>
<evidence type="ECO:0000313" key="1">
    <source>
        <dbReference type="EMBL" id="ABW98302.1"/>
    </source>
</evidence>
<dbReference type="EMBL" id="CP000883">
    <property type="protein sequence ID" value="ABW98302.1"/>
    <property type="molecule type" value="Genomic_DNA"/>
</dbReference>
<dbReference type="AlphaFoldDB" id="A9BLB9"/>